<proteinExistence type="predicted"/>
<organism evidence="1 2">
    <name type="scientific">Paenibacillus abyssi</name>
    <dbReference type="NCBI Taxonomy" id="1340531"/>
    <lineage>
        <taxon>Bacteria</taxon>
        <taxon>Bacillati</taxon>
        <taxon>Bacillota</taxon>
        <taxon>Bacilli</taxon>
        <taxon>Bacillales</taxon>
        <taxon>Paenibacillaceae</taxon>
        <taxon>Paenibacillus</taxon>
    </lineage>
</organism>
<keyword evidence="2" id="KW-1185">Reference proteome</keyword>
<reference evidence="1" key="1">
    <citation type="journal article" date="2014" name="Int. J. Syst. Evol. Microbiol.">
        <title>Complete genome sequence of Corynebacterium casei LMG S-19264T (=DSM 44701T), isolated from a smear-ripened cheese.</title>
        <authorList>
            <consortium name="US DOE Joint Genome Institute (JGI-PGF)"/>
            <person name="Walter F."/>
            <person name="Albersmeier A."/>
            <person name="Kalinowski J."/>
            <person name="Ruckert C."/>
        </authorList>
    </citation>
    <scope>NUCLEOTIDE SEQUENCE</scope>
    <source>
        <strain evidence="1">CGMCC 1.12987</strain>
    </source>
</reference>
<sequence length="103" mass="11424">MEQFELAELIITLHEENTRLNFTSAQLVIVAELGSILWYIDINGISQNDVLIAFSKSEDIRIKLNAVTAGGRSFEGVGYFHPNVQHHAAAIRGDGKLEGYEAH</sequence>
<reference evidence="1" key="2">
    <citation type="submission" date="2020-09" db="EMBL/GenBank/DDBJ databases">
        <authorList>
            <person name="Sun Q."/>
            <person name="Zhou Y."/>
        </authorList>
    </citation>
    <scope>NUCLEOTIDE SEQUENCE</scope>
    <source>
        <strain evidence="1">CGMCC 1.12987</strain>
    </source>
</reference>
<evidence type="ECO:0000313" key="2">
    <source>
        <dbReference type="Proteomes" id="UP000644756"/>
    </source>
</evidence>
<dbReference type="Proteomes" id="UP000644756">
    <property type="component" value="Unassembled WGS sequence"/>
</dbReference>
<evidence type="ECO:0000313" key="1">
    <source>
        <dbReference type="EMBL" id="GGF99642.1"/>
    </source>
</evidence>
<protein>
    <submittedName>
        <fullName evidence="1">Uncharacterized protein</fullName>
    </submittedName>
</protein>
<comment type="caution">
    <text evidence="1">The sequence shown here is derived from an EMBL/GenBank/DDBJ whole genome shotgun (WGS) entry which is preliminary data.</text>
</comment>
<gene>
    <name evidence="1" type="ORF">GCM10010916_16120</name>
</gene>
<name>A0A917CVZ6_9BACL</name>
<accession>A0A917CVZ6</accession>
<dbReference type="AlphaFoldDB" id="A0A917CVZ6"/>
<dbReference type="RefSeq" id="WP_188530540.1">
    <property type="nucleotide sequence ID" value="NZ_BMGR01000004.1"/>
</dbReference>
<dbReference type="EMBL" id="BMGR01000004">
    <property type="protein sequence ID" value="GGF99642.1"/>
    <property type="molecule type" value="Genomic_DNA"/>
</dbReference>